<reference evidence="3 4" key="1">
    <citation type="submission" date="2011-08" db="EMBL/GenBank/DDBJ databases">
        <title>The Genome Sequence of Johnsonella ignava ATCC 51276.</title>
        <authorList>
            <consortium name="The Broad Institute Genome Sequencing Platform"/>
            <person name="Earl A."/>
            <person name="Ward D."/>
            <person name="Feldgarden M."/>
            <person name="Gevers D."/>
            <person name="Izard J."/>
            <person name="Blanton J.M."/>
            <person name="Baranova O.V."/>
            <person name="Dewhirst F.E."/>
            <person name="Young S.K."/>
            <person name="Zeng Q."/>
            <person name="Gargeya S."/>
            <person name="Fitzgerald M."/>
            <person name="Haas B."/>
            <person name="Abouelleil A."/>
            <person name="Alvarado L."/>
            <person name="Arachchi H.M."/>
            <person name="Berlin A."/>
            <person name="Brown A."/>
            <person name="Chapman S.B."/>
            <person name="Chen Z."/>
            <person name="Dunbar C."/>
            <person name="Freedman E."/>
            <person name="Gearin G."/>
            <person name="Gellesch M."/>
            <person name="Goldberg J."/>
            <person name="Griggs A."/>
            <person name="Gujja S."/>
            <person name="Heiman D."/>
            <person name="Howarth C."/>
            <person name="Larson L."/>
            <person name="Lui A."/>
            <person name="MacDonald P.J.P."/>
            <person name="Montmayeur A."/>
            <person name="Murphy C."/>
            <person name="Neiman D."/>
            <person name="Pearson M."/>
            <person name="Priest M."/>
            <person name="Roberts A."/>
            <person name="Saif S."/>
            <person name="Shea T."/>
            <person name="Shenoy N."/>
            <person name="Sisk P."/>
            <person name="Stolte C."/>
            <person name="Sykes S."/>
            <person name="Wortman J."/>
            <person name="Nusbaum C."/>
            <person name="Birren B."/>
        </authorList>
    </citation>
    <scope>NUCLEOTIDE SEQUENCE [LARGE SCALE GENOMIC DNA]</scope>
    <source>
        <strain evidence="3 4">ATCC 51276</strain>
    </source>
</reference>
<evidence type="ECO:0000256" key="1">
    <source>
        <dbReference type="ARBA" id="ARBA00022823"/>
    </source>
</evidence>
<dbReference type="EMBL" id="ACZL01000003">
    <property type="protein sequence ID" value="EHI56643.1"/>
    <property type="molecule type" value="Genomic_DNA"/>
</dbReference>
<feature type="domain" description="Lipoyl-binding" evidence="2">
    <location>
        <begin position="2"/>
        <end position="77"/>
    </location>
</feature>
<dbReference type="STRING" id="679200.HMPREF9333_00090"/>
<dbReference type="InterPro" id="IPR003016">
    <property type="entry name" value="2-oxoA_DH_lipoyl-BS"/>
</dbReference>
<dbReference type="PANTHER" id="PTHR23151">
    <property type="entry name" value="DIHYDROLIPOAMIDE ACETYL/SUCCINYL-TRANSFERASE-RELATED"/>
    <property type="match status" value="1"/>
</dbReference>
<dbReference type="OrthoDB" id="9805770at2"/>
<dbReference type="GO" id="GO:0006086">
    <property type="term" value="P:pyruvate decarboxylation to acetyl-CoA"/>
    <property type="evidence" value="ECO:0007669"/>
    <property type="project" value="InterPro"/>
</dbReference>
<dbReference type="RefSeq" id="WP_005539014.1">
    <property type="nucleotide sequence ID" value="NZ_JH378829.1"/>
</dbReference>
<evidence type="ECO:0000313" key="4">
    <source>
        <dbReference type="Proteomes" id="UP000003011"/>
    </source>
</evidence>
<dbReference type="PROSITE" id="PS00189">
    <property type="entry name" value="LIPOYL"/>
    <property type="match status" value="1"/>
</dbReference>
<keyword evidence="4" id="KW-1185">Reference proteome</keyword>
<dbReference type="PROSITE" id="PS50968">
    <property type="entry name" value="BIOTINYL_LIPOYL"/>
    <property type="match status" value="1"/>
</dbReference>
<evidence type="ECO:0000259" key="2">
    <source>
        <dbReference type="PROSITE" id="PS50968"/>
    </source>
</evidence>
<dbReference type="eggNOG" id="COG0508">
    <property type="taxonomic scope" value="Bacteria"/>
</dbReference>
<evidence type="ECO:0000313" key="3">
    <source>
        <dbReference type="EMBL" id="EHI56643.1"/>
    </source>
</evidence>
<dbReference type="SUPFAM" id="SSF51230">
    <property type="entry name" value="Single hybrid motif"/>
    <property type="match status" value="1"/>
</dbReference>
<dbReference type="GO" id="GO:0045254">
    <property type="term" value="C:pyruvate dehydrogenase complex"/>
    <property type="evidence" value="ECO:0007669"/>
    <property type="project" value="InterPro"/>
</dbReference>
<comment type="caution">
    <text evidence="3">The sequence shown here is derived from an EMBL/GenBank/DDBJ whole genome shotgun (WGS) entry which is preliminary data.</text>
</comment>
<dbReference type="InterPro" id="IPR045257">
    <property type="entry name" value="E2/Pdx1"/>
</dbReference>
<dbReference type="PATRIC" id="fig|679200.3.peg.99"/>
<keyword evidence="1" id="KW-0450">Lipoyl</keyword>
<name>G5GEV2_9FIRM</name>
<dbReference type="InterPro" id="IPR000089">
    <property type="entry name" value="Biotin_lipoyl"/>
</dbReference>
<dbReference type="HOGENOM" id="CLU_016733_7_6_9"/>
<dbReference type="PANTHER" id="PTHR23151:SF90">
    <property type="entry name" value="DIHYDROLIPOYLLYSINE-RESIDUE ACETYLTRANSFERASE COMPONENT OF PYRUVATE DEHYDROGENASE COMPLEX, MITOCHONDRIAL-RELATED"/>
    <property type="match status" value="1"/>
</dbReference>
<dbReference type="AlphaFoldDB" id="G5GEV2"/>
<protein>
    <recommendedName>
        <fullName evidence="2">Lipoyl-binding domain-containing protein</fullName>
    </recommendedName>
</protein>
<dbReference type="Proteomes" id="UP000003011">
    <property type="component" value="Unassembled WGS sequence"/>
</dbReference>
<sequence length="83" mass="9368">MEKKLLMPKLRPEMEKAVLCAWLKEVGDEIKSGEPVYEIETDKVVTQVESSYDGVLKSKLYEEGDTVDVLLPVALVEEKQEAV</sequence>
<dbReference type="Gene3D" id="2.40.50.100">
    <property type="match status" value="1"/>
</dbReference>
<dbReference type="CDD" id="cd06849">
    <property type="entry name" value="lipoyl_domain"/>
    <property type="match status" value="1"/>
</dbReference>
<dbReference type="InterPro" id="IPR011053">
    <property type="entry name" value="Single_hybrid_motif"/>
</dbReference>
<organism evidence="3 4">
    <name type="scientific">Johnsonella ignava ATCC 51276</name>
    <dbReference type="NCBI Taxonomy" id="679200"/>
    <lineage>
        <taxon>Bacteria</taxon>
        <taxon>Bacillati</taxon>
        <taxon>Bacillota</taxon>
        <taxon>Clostridia</taxon>
        <taxon>Lachnospirales</taxon>
        <taxon>Lachnospiraceae</taxon>
        <taxon>Johnsonella</taxon>
    </lineage>
</organism>
<proteinExistence type="predicted"/>
<gene>
    <name evidence="3" type="ORF">HMPREF9333_00090</name>
</gene>
<accession>G5GEV2</accession>
<dbReference type="Pfam" id="PF00364">
    <property type="entry name" value="Biotin_lipoyl"/>
    <property type="match status" value="1"/>
</dbReference>